<reference evidence="1 2" key="1">
    <citation type="submission" date="2016-03" db="EMBL/GenBank/DDBJ databases">
        <authorList>
            <person name="Ploux O."/>
        </authorList>
    </citation>
    <scope>NUCLEOTIDE SEQUENCE [LARGE SCALE GENOMIC DNA]</scope>
    <source>
        <strain evidence="1 2">UAMH 11012</strain>
    </source>
</reference>
<sequence>MEYLASLLPGGVQRQSELAHKKPPNPLSYPKSSETFSKELFENPTSEYRGAPFWAWNNKLDKDQLLRQIDNFKDMGMGGFHMHVRTGLDTKYMGTEFMDMISACVEHAEKQKMLACLYDDDRWPSGSAGGKVIEQDSDHKGKHILFTPHLYGTIPLGGDRTSSSARACRSENGHLLASYDVELDENGCLKSYRVLKNGETGQNIWYAYIETNPSSPWFNDQTYVDTLSPAAIAKFIETTHEVYKSKVGDKFGSTIPCIFTDEPQFATKTQLSNPRSREDVFFPWTTDIPKTFKKEYSADLVESLPEVVWNLPNGKPSLTRYRYHDHVCERFVSAFMDQLSQWAKKNNLMLDGHMMEEPTLHSQTTALGEAMRCYRGMEMPGMDLLVDWVEYNTAKQASSVSRQNGTKGTMSELYGVTHWTFTFEGHKGCGDWQAALGVTFRVHHLCWVSMAGEGKRDYPACIGYQSPWYKEYGYIETHFARVGVAMTRGKPVTRVAVIHPIESYWLAFGPNGSGDELDRRDQAFGDLTRWLLHALIDFDFISESLLPDQSPRKPYGESLQVGYCEYDVVIVPNLRTIRSTTLKVLRDFTERGGKVIVAGSAPELIDAQVPSSPPFIDNSSSSFWSEQAILSVLHQYREIRITDGDHPAQTLLHQLRQDGDERFVFICNTDRNNAYQTIIHLKGLWKVEKLDTLSGEDSILPSSYNDGWTLFPYCFEGCGSLLLRLYPAKHIIETLLALPSIELDTVQTTLPVSLHKIQLEDNVLMLDYAQFKLNKDDWSSPTEVLRIDNILRSQLNIPRKGMAWKQPWAVPNSDRKPLGAVKLRFTFHSDFTVEDTPWLALEDPETMNITINGEPLPKDFIAWHCKDKTEYYWVDESIRRLPLPPNFITKGENTIELSFPFGILTNIERIYLLGHFGVNLSGLNGRPSLVSLVNPELTWGDITTQLFPFYVGNVNYKLEFTIPGPSSPQESTKSSVTLRIPNFSSPVLTVHGENSKKLGTIALQPHSLELGQFAPGKHMIQITAFGNRYNSFGHIHLRDGITNQCWPDIWRTEGDWWTDNYNVRPIGILTPPEVIISTTTSTSEQNKKRSDSWVVVDDLGSCIDDRAMLEQLHCMEGLSRFECGDLGHHHGF</sequence>
<dbReference type="STRING" id="576137.A0A1L7WSF3"/>
<dbReference type="PANTHER" id="PTHR36848:SF2">
    <property type="entry name" value="SECRETED PROTEIN"/>
    <property type="match status" value="1"/>
</dbReference>
<evidence type="ECO:0000313" key="2">
    <source>
        <dbReference type="Proteomes" id="UP000184330"/>
    </source>
</evidence>
<evidence type="ECO:0000313" key="1">
    <source>
        <dbReference type="EMBL" id="CZR55685.1"/>
    </source>
</evidence>
<dbReference type="InterPro" id="IPR029062">
    <property type="entry name" value="Class_I_gatase-like"/>
</dbReference>
<name>A0A1L7WSF3_9HELO</name>
<dbReference type="AlphaFoldDB" id="A0A1L7WSF3"/>
<dbReference type="InterPro" id="IPR053161">
    <property type="entry name" value="Ulvan_degrading_GH"/>
</dbReference>
<organism evidence="1 2">
    <name type="scientific">Phialocephala subalpina</name>
    <dbReference type="NCBI Taxonomy" id="576137"/>
    <lineage>
        <taxon>Eukaryota</taxon>
        <taxon>Fungi</taxon>
        <taxon>Dikarya</taxon>
        <taxon>Ascomycota</taxon>
        <taxon>Pezizomycotina</taxon>
        <taxon>Leotiomycetes</taxon>
        <taxon>Helotiales</taxon>
        <taxon>Mollisiaceae</taxon>
        <taxon>Phialocephala</taxon>
        <taxon>Phialocephala fortinii species complex</taxon>
    </lineage>
</organism>
<protein>
    <recommendedName>
        <fullName evidence="3">Glycoside hydrolase family 2</fullName>
    </recommendedName>
</protein>
<dbReference type="Proteomes" id="UP000184330">
    <property type="component" value="Unassembled WGS sequence"/>
</dbReference>
<accession>A0A1L7WSF3</accession>
<dbReference type="PANTHER" id="PTHR36848">
    <property type="entry name" value="DNA-BINDING PROTEIN (PUTATIVE SECRETED PROTEIN)-RELATED"/>
    <property type="match status" value="1"/>
</dbReference>
<proteinExistence type="predicted"/>
<dbReference type="EMBL" id="FJOG01000007">
    <property type="protein sequence ID" value="CZR55685.1"/>
    <property type="molecule type" value="Genomic_DNA"/>
</dbReference>
<gene>
    <name evidence="1" type="ORF">PAC_05573</name>
</gene>
<evidence type="ECO:0008006" key="3">
    <source>
        <dbReference type="Google" id="ProtNLM"/>
    </source>
</evidence>
<dbReference type="Gene3D" id="3.40.50.880">
    <property type="match status" value="1"/>
</dbReference>
<dbReference type="OrthoDB" id="2579248at2759"/>
<keyword evidence="2" id="KW-1185">Reference proteome</keyword>
<dbReference type="CDD" id="cd03143">
    <property type="entry name" value="A4_beta-galactosidase_middle_domain"/>
    <property type="match status" value="1"/>
</dbReference>